<protein>
    <submittedName>
        <fullName evidence="2">Uncharacterized protein</fullName>
    </submittedName>
</protein>
<evidence type="ECO:0000313" key="2">
    <source>
        <dbReference type="EMBL" id="KIK13220.1"/>
    </source>
</evidence>
<reference evidence="2 3" key="1">
    <citation type="submission" date="2014-04" db="EMBL/GenBank/DDBJ databases">
        <authorList>
            <consortium name="DOE Joint Genome Institute"/>
            <person name="Kuo A."/>
            <person name="Kohler A."/>
            <person name="Costa M.D."/>
            <person name="Nagy L.G."/>
            <person name="Floudas D."/>
            <person name="Copeland A."/>
            <person name="Barry K.W."/>
            <person name="Cichocki N."/>
            <person name="Veneault-Fourrey C."/>
            <person name="LaButti K."/>
            <person name="Lindquist E.A."/>
            <person name="Lipzen A."/>
            <person name="Lundell T."/>
            <person name="Morin E."/>
            <person name="Murat C."/>
            <person name="Sun H."/>
            <person name="Tunlid A."/>
            <person name="Henrissat B."/>
            <person name="Grigoriev I.V."/>
            <person name="Hibbett D.S."/>
            <person name="Martin F."/>
            <person name="Nordberg H.P."/>
            <person name="Cantor M.N."/>
            <person name="Hua S.X."/>
        </authorList>
    </citation>
    <scope>NUCLEOTIDE SEQUENCE [LARGE SCALE GENOMIC DNA]</scope>
    <source>
        <strain evidence="2 3">441</strain>
    </source>
</reference>
<gene>
    <name evidence="2" type="ORF">PISMIDRAFT_412064</name>
</gene>
<keyword evidence="3" id="KW-1185">Reference proteome</keyword>
<dbReference type="Proteomes" id="UP000054018">
    <property type="component" value="Unassembled WGS sequence"/>
</dbReference>
<feature type="region of interest" description="Disordered" evidence="1">
    <location>
        <begin position="33"/>
        <end position="73"/>
    </location>
</feature>
<proteinExistence type="predicted"/>
<organism evidence="2 3">
    <name type="scientific">Pisolithus microcarpus 441</name>
    <dbReference type="NCBI Taxonomy" id="765257"/>
    <lineage>
        <taxon>Eukaryota</taxon>
        <taxon>Fungi</taxon>
        <taxon>Dikarya</taxon>
        <taxon>Basidiomycota</taxon>
        <taxon>Agaricomycotina</taxon>
        <taxon>Agaricomycetes</taxon>
        <taxon>Agaricomycetidae</taxon>
        <taxon>Boletales</taxon>
        <taxon>Sclerodermatineae</taxon>
        <taxon>Pisolithaceae</taxon>
        <taxon>Pisolithus</taxon>
    </lineage>
</organism>
<dbReference type="AlphaFoldDB" id="A0A0C9XLJ5"/>
<evidence type="ECO:0000313" key="3">
    <source>
        <dbReference type="Proteomes" id="UP000054018"/>
    </source>
</evidence>
<feature type="compositionally biased region" description="Low complexity" evidence="1">
    <location>
        <begin position="56"/>
        <end position="68"/>
    </location>
</feature>
<accession>A0A0C9XLJ5</accession>
<evidence type="ECO:0000256" key="1">
    <source>
        <dbReference type="SAM" id="MobiDB-lite"/>
    </source>
</evidence>
<reference evidence="3" key="2">
    <citation type="submission" date="2015-01" db="EMBL/GenBank/DDBJ databases">
        <title>Evolutionary Origins and Diversification of the Mycorrhizal Mutualists.</title>
        <authorList>
            <consortium name="DOE Joint Genome Institute"/>
            <consortium name="Mycorrhizal Genomics Consortium"/>
            <person name="Kohler A."/>
            <person name="Kuo A."/>
            <person name="Nagy L.G."/>
            <person name="Floudas D."/>
            <person name="Copeland A."/>
            <person name="Barry K.W."/>
            <person name="Cichocki N."/>
            <person name="Veneault-Fourrey C."/>
            <person name="LaButti K."/>
            <person name="Lindquist E.A."/>
            <person name="Lipzen A."/>
            <person name="Lundell T."/>
            <person name="Morin E."/>
            <person name="Murat C."/>
            <person name="Riley R."/>
            <person name="Ohm R."/>
            <person name="Sun H."/>
            <person name="Tunlid A."/>
            <person name="Henrissat B."/>
            <person name="Grigoriev I.V."/>
            <person name="Hibbett D.S."/>
            <person name="Martin F."/>
        </authorList>
    </citation>
    <scope>NUCLEOTIDE SEQUENCE [LARGE SCALE GENOMIC DNA]</scope>
    <source>
        <strain evidence="3">441</strain>
    </source>
</reference>
<dbReference type="HOGENOM" id="CLU_1816554_0_0_1"/>
<name>A0A0C9XLJ5_9AGAM</name>
<feature type="compositionally biased region" description="Gly residues" evidence="1">
    <location>
        <begin position="40"/>
        <end position="55"/>
    </location>
</feature>
<dbReference type="EMBL" id="KN834011">
    <property type="protein sequence ID" value="KIK13220.1"/>
    <property type="molecule type" value="Genomic_DNA"/>
</dbReference>
<sequence>MQCQLRATQWFRLGHSSSAGETRQLICAHSHHITMHSRHGGGSSGRQRPGGGGTGNATTWTTNASTSTTRRRLSTRRIQNKNHPFTMVLAVYRCRRHHVSGSLASVVPSNLSSRPVSNRMLPTLDGMSRKAKTVTQIWVTRK</sequence>